<dbReference type="GO" id="GO:0046872">
    <property type="term" value="F:metal ion binding"/>
    <property type="evidence" value="ECO:0007669"/>
    <property type="project" value="UniProtKB-KW"/>
</dbReference>
<evidence type="ECO:0000313" key="6">
    <source>
        <dbReference type="Proteomes" id="UP000257143"/>
    </source>
</evidence>
<evidence type="ECO:0000259" key="4">
    <source>
        <dbReference type="Pfam" id="PF03328"/>
    </source>
</evidence>
<evidence type="ECO:0000256" key="3">
    <source>
        <dbReference type="ARBA" id="ARBA00023239"/>
    </source>
</evidence>
<dbReference type="PANTHER" id="PTHR30502">
    <property type="entry name" value="2-KETO-3-DEOXY-L-RHAMNONATE ALDOLASE"/>
    <property type="match status" value="1"/>
</dbReference>
<dbReference type="InterPro" id="IPR005000">
    <property type="entry name" value="Aldolase/citrate-lyase_domain"/>
</dbReference>
<accession>A0A3D8PZE5</accession>
<dbReference type="InterPro" id="IPR040442">
    <property type="entry name" value="Pyrv_kinase-like_dom_sf"/>
</dbReference>
<dbReference type="GO" id="GO:0016832">
    <property type="term" value="F:aldehyde-lyase activity"/>
    <property type="evidence" value="ECO:0007669"/>
    <property type="project" value="TreeGrafter"/>
</dbReference>
<proteinExistence type="inferred from homology"/>
<evidence type="ECO:0000313" key="5">
    <source>
        <dbReference type="EMBL" id="RDW20115.1"/>
    </source>
</evidence>
<dbReference type="PANTHER" id="PTHR30502:SF0">
    <property type="entry name" value="PHOSPHOENOLPYRUVATE CARBOXYLASE FAMILY PROTEIN"/>
    <property type="match status" value="1"/>
</dbReference>
<dbReference type="Proteomes" id="UP000257143">
    <property type="component" value="Unassembled WGS sequence"/>
</dbReference>
<dbReference type="AlphaFoldDB" id="A0A3D8PZE5"/>
<keyword evidence="3" id="KW-0456">Lyase</keyword>
<protein>
    <recommendedName>
        <fullName evidence="4">HpcH/HpaI aldolase/citrate lyase domain-containing protein</fullName>
    </recommendedName>
</protein>
<dbReference type="SUPFAM" id="SSF51621">
    <property type="entry name" value="Phosphoenolpyruvate/pyruvate domain"/>
    <property type="match status" value="1"/>
</dbReference>
<dbReference type="InterPro" id="IPR050251">
    <property type="entry name" value="HpcH-HpaI_aldolase"/>
</dbReference>
<sequence length="264" mass="29088">MKNKIKEKMLKGEKTLGSFHVLGNASVVENMAYGGLDYVILDTEHGPFDVEDAQSYIRAAELAGITPLVRVKDGQRNSILKMLDVGAMGIIIPNVHSVEEVQNIVKYGKYNPLGERGFGATNGNRFLYADYATQGLDHYFEVSNQETLIIPQCETRGCLENIEQIVDIDGVDGIFVGPYDLSVALGKPGQMKDPVVQDAIKRVIIACQSAGKFAFIYSSSIQDIKDKYNMGFDSVTYSMDAIILTEAYKSIVTEVKEKSEIPIV</sequence>
<evidence type="ECO:0000256" key="2">
    <source>
        <dbReference type="ARBA" id="ARBA00022723"/>
    </source>
</evidence>
<dbReference type="Pfam" id="PF03328">
    <property type="entry name" value="HpcH_HpaI"/>
    <property type="match status" value="1"/>
</dbReference>
<dbReference type="InterPro" id="IPR015813">
    <property type="entry name" value="Pyrv/PenolPyrv_kinase-like_dom"/>
</dbReference>
<gene>
    <name evidence="5" type="ORF">CWR48_05225</name>
</gene>
<comment type="similarity">
    <text evidence="1">Belongs to the HpcH/HpaI aldolase family.</text>
</comment>
<evidence type="ECO:0000256" key="1">
    <source>
        <dbReference type="ARBA" id="ARBA00005568"/>
    </source>
</evidence>
<organism evidence="5 6">
    <name type="scientific">Oceanobacillus arenosus</name>
    <dbReference type="NCBI Taxonomy" id="1229153"/>
    <lineage>
        <taxon>Bacteria</taxon>
        <taxon>Bacillati</taxon>
        <taxon>Bacillota</taxon>
        <taxon>Bacilli</taxon>
        <taxon>Bacillales</taxon>
        <taxon>Bacillaceae</taxon>
        <taxon>Oceanobacillus</taxon>
    </lineage>
</organism>
<keyword evidence="6" id="KW-1185">Reference proteome</keyword>
<reference evidence="6" key="1">
    <citation type="submission" date="2017-11" db="EMBL/GenBank/DDBJ databases">
        <authorList>
            <person name="Zhu W."/>
        </authorList>
    </citation>
    <scope>NUCLEOTIDE SEQUENCE [LARGE SCALE GENOMIC DNA]</scope>
    <source>
        <strain evidence="6">CAU 1183</strain>
    </source>
</reference>
<name>A0A3D8PZE5_9BACI</name>
<dbReference type="GO" id="GO:0005737">
    <property type="term" value="C:cytoplasm"/>
    <property type="evidence" value="ECO:0007669"/>
    <property type="project" value="TreeGrafter"/>
</dbReference>
<dbReference type="EMBL" id="PIOC01000010">
    <property type="protein sequence ID" value="RDW20115.1"/>
    <property type="molecule type" value="Genomic_DNA"/>
</dbReference>
<dbReference type="OrthoDB" id="86160at2"/>
<dbReference type="Gene3D" id="3.20.20.60">
    <property type="entry name" value="Phosphoenolpyruvate-binding domains"/>
    <property type="match status" value="1"/>
</dbReference>
<comment type="caution">
    <text evidence="5">The sequence shown here is derived from an EMBL/GenBank/DDBJ whole genome shotgun (WGS) entry which is preliminary data.</text>
</comment>
<feature type="domain" description="HpcH/HpaI aldolase/citrate lyase" evidence="4">
    <location>
        <begin position="19"/>
        <end position="215"/>
    </location>
</feature>
<keyword evidence="2" id="KW-0479">Metal-binding</keyword>